<dbReference type="PANTHER" id="PTHR32305:SF15">
    <property type="entry name" value="PROTEIN RHSA-RELATED"/>
    <property type="match status" value="1"/>
</dbReference>
<dbReference type="AlphaFoldDB" id="A0A095YU17"/>
<dbReference type="RefSeq" id="WP_036560880.1">
    <property type="nucleotide sequence ID" value="NZ_JRNI01000085.1"/>
</dbReference>
<dbReference type="EMBL" id="JRNI01000085">
    <property type="protein sequence ID" value="KGF25853.1"/>
    <property type="molecule type" value="Genomic_DNA"/>
</dbReference>
<evidence type="ECO:0008006" key="3">
    <source>
        <dbReference type="Google" id="ProtNLM"/>
    </source>
</evidence>
<evidence type="ECO:0000313" key="2">
    <source>
        <dbReference type="Proteomes" id="UP000029629"/>
    </source>
</evidence>
<dbReference type="NCBIfam" id="TIGR01643">
    <property type="entry name" value="YD_repeat_2x"/>
    <property type="match status" value="1"/>
</dbReference>
<proteinExistence type="predicted"/>
<accession>A0A095YU17</accession>
<dbReference type="Pfam" id="PF05593">
    <property type="entry name" value="RHS_repeat"/>
    <property type="match status" value="1"/>
</dbReference>
<keyword evidence="2" id="KW-1185">Reference proteome</keyword>
<dbReference type="OrthoDB" id="5445630at2"/>
<organism evidence="1 2">
    <name type="scientific">Oligella urethralis DNF00040</name>
    <dbReference type="NCBI Taxonomy" id="1401065"/>
    <lineage>
        <taxon>Bacteria</taxon>
        <taxon>Pseudomonadati</taxon>
        <taxon>Pseudomonadota</taxon>
        <taxon>Betaproteobacteria</taxon>
        <taxon>Burkholderiales</taxon>
        <taxon>Alcaligenaceae</taxon>
        <taxon>Oligella</taxon>
    </lineage>
</organism>
<dbReference type="InterPro" id="IPR006530">
    <property type="entry name" value="YD"/>
</dbReference>
<dbReference type="Gene3D" id="2.180.10.10">
    <property type="entry name" value="RHS repeat-associated core"/>
    <property type="match status" value="1"/>
</dbReference>
<evidence type="ECO:0000313" key="1">
    <source>
        <dbReference type="EMBL" id="KGF25853.1"/>
    </source>
</evidence>
<dbReference type="InterPro" id="IPR050708">
    <property type="entry name" value="T6SS_VgrG/RHS"/>
</dbReference>
<dbReference type="eggNOG" id="COG3209">
    <property type="taxonomic scope" value="Bacteria"/>
</dbReference>
<dbReference type="Proteomes" id="UP000029629">
    <property type="component" value="Unassembled WGS sequence"/>
</dbReference>
<dbReference type="PANTHER" id="PTHR32305">
    <property type="match status" value="1"/>
</dbReference>
<sequence length="549" mass="64217">MFARSFDWVEHSFALNRLEALDGVSSEENNTNTPEKPNPPIRTRFQRDILGRLLGKYSIKQQPGQRPLIQRDRYQYDAAGQLITARNAHARVVLHHDRMGNLVEEQLYQRGRGLSQLRHTYDELGNRLRTHLPDGRQLDTLRYGSGHVFAMELDGETLCDIERDSLHREISRSQGALRSRYQWNAMGRLLSSRTEQQQPLVGEPTSQGQQIARSYQYDAAGQLMAINDNSKGLTRYGYDELGRLLSAAHPFAVNEVFAFDPAHNLISQQQAEHNQQKRKTDNRWSEEECQAYVKANAHRPDFDPWLTPEQVQNDPLFWGEARPNRLTTWQDHRYQYDDFGNCIEKISGSAGNQTKKNLEWDTEHRLSRVWIERKKNGNTTREGWGYDYDPFDRRLAKYPLDATENKQKSRQSRPWKSPQTTYYGWDGHQLISEQQQNKHQLYIYEPDSFVPLALVTSEIDAKNQPANALSEALKDYPPEWQQLQHQHQHPEHWAQVLEQQKKYRQKAGVTELKAKAKTPENQQIHYYHVDHLGTPQLFLLFLIHFNERD</sequence>
<gene>
    <name evidence="1" type="ORF">HMPREF2130_10770</name>
</gene>
<protein>
    <recommendedName>
        <fullName evidence="3">Sugar-binding protein</fullName>
    </recommendedName>
</protein>
<name>A0A095YU17_9BURK</name>
<comment type="caution">
    <text evidence="1">The sequence shown here is derived from an EMBL/GenBank/DDBJ whole genome shotgun (WGS) entry which is preliminary data.</text>
</comment>
<reference evidence="1 2" key="1">
    <citation type="submission" date="2014-07" db="EMBL/GenBank/DDBJ databases">
        <authorList>
            <person name="McCorrison J."/>
            <person name="Sanka R."/>
            <person name="Torralba M."/>
            <person name="Gillis M."/>
            <person name="Haft D.H."/>
            <person name="Methe B."/>
            <person name="Sutton G."/>
            <person name="Nelson K.E."/>
        </authorList>
    </citation>
    <scope>NUCLEOTIDE SEQUENCE [LARGE SCALE GENOMIC DNA]</scope>
    <source>
        <strain evidence="1 2">DNF00040</strain>
    </source>
</reference>
<dbReference type="InterPro" id="IPR031325">
    <property type="entry name" value="RHS_repeat"/>
</dbReference>